<accession>A0A9K3J1E2</accession>
<organism evidence="1 2">
    <name type="scientific">Helianthus annuus</name>
    <name type="common">Common sunflower</name>
    <dbReference type="NCBI Taxonomy" id="4232"/>
    <lineage>
        <taxon>Eukaryota</taxon>
        <taxon>Viridiplantae</taxon>
        <taxon>Streptophyta</taxon>
        <taxon>Embryophyta</taxon>
        <taxon>Tracheophyta</taxon>
        <taxon>Spermatophyta</taxon>
        <taxon>Magnoliopsida</taxon>
        <taxon>eudicotyledons</taxon>
        <taxon>Gunneridae</taxon>
        <taxon>Pentapetalae</taxon>
        <taxon>asterids</taxon>
        <taxon>campanulids</taxon>
        <taxon>Asterales</taxon>
        <taxon>Asteraceae</taxon>
        <taxon>Asteroideae</taxon>
        <taxon>Heliantheae alliance</taxon>
        <taxon>Heliantheae</taxon>
        <taxon>Helianthus</taxon>
    </lineage>
</organism>
<comment type="caution">
    <text evidence="1">The sequence shown here is derived from an EMBL/GenBank/DDBJ whole genome shotgun (WGS) entry which is preliminary data.</text>
</comment>
<proteinExistence type="predicted"/>
<name>A0A9K3J1E2_HELAN</name>
<reference evidence="1" key="1">
    <citation type="journal article" date="2017" name="Nature">
        <title>The sunflower genome provides insights into oil metabolism, flowering and Asterid evolution.</title>
        <authorList>
            <person name="Badouin H."/>
            <person name="Gouzy J."/>
            <person name="Grassa C.J."/>
            <person name="Murat F."/>
            <person name="Staton S.E."/>
            <person name="Cottret L."/>
            <person name="Lelandais-Briere C."/>
            <person name="Owens G.L."/>
            <person name="Carrere S."/>
            <person name="Mayjonade B."/>
            <person name="Legrand L."/>
            <person name="Gill N."/>
            <person name="Kane N.C."/>
            <person name="Bowers J.E."/>
            <person name="Hubner S."/>
            <person name="Bellec A."/>
            <person name="Berard A."/>
            <person name="Berges H."/>
            <person name="Blanchet N."/>
            <person name="Boniface M.C."/>
            <person name="Brunel D."/>
            <person name="Catrice O."/>
            <person name="Chaidir N."/>
            <person name="Claudel C."/>
            <person name="Donnadieu C."/>
            <person name="Faraut T."/>
            <person name="Fievet G."/>
            <person name="Helmstetter N."/>
            <person name="King M."/>
            <person name="Knapp S.J."/>
            <person name="Lai Z."/>
            <person name="Le Paslier M.C."/>
            <person name="Lippi Y."/>
            <person name="Lorenzon L."/>
            <person name="Mandel J.R."/>
            <person name="Marage G."/>
            <person name="Marchand G."/>
            <person name="Marquand E."/>
            <person name="Bret-Mestries E."/>
            <person name="Morien E."/>
            <person name="Nambeesan S."/>
            <person name="Nguyen T."/>
            <person name="Pegot-Espagnet P."/>
            <person name="Pouilly N."/>
            <person name="Raftis F."/>
            <person name="Sallet E."/>
            <person name="Schiex T."/>
            <person name="Thomas J."/>
            <person name="Vandecasteele C."/>
            <person name="Vares D."/>
            <person name="Vear F."/>
            <person name="Vautrin S."/>
            <person name="Crespi M."/>
            <person name="Mangin B."/>
            <person name="Burke J.M."/>
            <person name="Salse J."/>
            <person name="Munos S."/>
            <person name="Vincourt P."/>
            <person name="Rieseberg L.H."/>
            <person name="Langlade N.B."/>
        </authorList>
    </citation>
    <scope>NUCLEOTIDE SEQUENCE</scope>
    <source>
        <tissue evidence="1">Leaves</tissue>
    </source>
</reference>
<protein>
    <submittedName>
        <fullName evidence="1">Uncharacterized protein</fullName>
    </submittedName>
</protein>
<gene>
    <name evidence="1" type="ORF">HanXRQr2_Chr05g0222791</name>
</gene>
<keyword evidence="2" id="KW-1185">Reference proteome</keyword>
<dbReference type="AlphaFoldDB" id="A0A9K3J1E2"/>
<evidence type="ECO:0000313" key="1">
    <source>
        <dbReference type="EMBL" id="KAF5806552.1"/>
    </source>
</evidence>
<evidence type="ECO:0000313" key="2">
    <source>
        <dbReference type="Proteomes" id="UP000215914"/>
    </source>
</evidence>
<dbReference type="EMBL" id="MNCJ02000320">
    <property type="protein sequence ID" value="KAF5806552.1"/>
    <property type="molecule type" value="Genomic_DNA"/>
</dbReference>
<dbReference type="Proteomes" id="UP000215914">
    <property type="component" value="Unassembled WGS sequence"/>
</dbReference>
<reference evidence="1" key="2">
    <citation type="submission" date="2020-06" db="EMBL/GenBank/DDBJ databases">
        <title>Helianthus annuus Genome sequencing and assembly Release 2.</title>
        <authorList>
            <person name="Gouzy J."/>
            <person name="Langlade N."/>
            <person name="Munos S."/>
        </authorList>
    </citation>
    <scope>NUCLEOTIDE SEQUENCE</scope>
    <source>
        <tissue evidence="1">Leaves</tissue>
    </source>
</reference>
<sequence length="54" mass="6306">MVLHTRDDIFLKTRKENLAGKLLKDNRQRSYCKKIGIVVKLAIITTSLQKSKKY</sequence>
<dbReference type="Gramene" id="mRNA:HanXRQr2_Chr05g0222791">
    <property type="protein sequence ID" value="CDS:HanXRQr2_Chr05g0222791.1"/>
    <property type="gene ID" value="HanXRQr2_Chr05g0222791"/>
</dbReference>